<evidence type="ECO:0000256" key="1">
    <source>
        <dbReference type="SAM" id="Coils"/>
    </source>
</evidence>
<evidence type="ECO:0000313" key="4">
    <source>
        <dbReference type="Proteomes" id="UP000033908"/>
    </source>
</evidence>
<evidence type="ECO:0000256" key="2">
    <source>
        <dbReference type="SAM" id="Phobius"/>
    </source>
</evidence>
<feature type="coiled-coil region" evidence="1">
    <location>
        <begin position="67"/>
        <end position="94"/>
    </location>
</feature>
<dbReference type="GO" id="GO:0043683">
    <property type="term" value="P:type IV pilus assembly"/>
    <property type="evidence" value="ECO:0007669"/>
    <property type="project" value="InterPro"/>
</dbReference>
<dbReference type="InterPro" id="IPR014717">
    <property type="entry name" value="Transl_elong_EF1B/ribsomal_bS6"/>
</dbReference>
<evidence type="ECO:0000313" key="3">
    <source>
        <dbReference type="EMBL" id="KKR88394.1"/>
    </source>
</evidence>
<dbReference type="Proteomes" id="UP000033908">
    <property type="component" value="Unassembled WGS sequence"/>
</dbReference>
<accession>A0A0G0UHT8</accession>
<dbReference type="Gene3D" id="3.30.70.60">
    <property type="match status" value="1"/>
</dbReference>
<keyword evidence="2" id="KW-0472">Membrane</keyword>
<proteinExistence type="predicted"/>
<feature type="transmembrane region" description="Helical" evidence="2">
    <location>
        <begin position="30"/>
        <end position="50"/>
    </location>
</feature>
<protein>
    <submittedName>
        <fullName evidence="3">Uncharacterized protein</fullName>
    </submittedName>
</protein>
<keyword evidence="2" id="KW-1133">Transmembrane helix</keyword>
<dbReference type="Pfam" id="PF04350">
    <property type="entry name" value="PilO"/>
    <property type="match status" value="1"/>
</dbReference>
<dbReference type="AlphaFoldDB" id="A0A0G0UHT8"/>
<keyword evidence="1" id="KW-0175">Coiled coil</keyword>
<dbReference type="EMBL" id="LCAJ01000004">
    <property type="protein sequence ID" value="KKR88394.1"/>
    <property type="molecule type" value="Genomic_DNA"/>
</dbReference>
<dbReference type="GO" id="GO:0043107">
    <property type="term" value="P:type IV pilus-dependent motility"/>
    <property type="evidence" value="ECO:0007669"/>
    <property type="project" value="InterPro"/>
</dbReference>
<keyword evidence="2" id="KW-0812">Transmembrane</keyword>
<sequence length="206" mass="23358">MRSLKESLSDFKLKDLSKKVNPYIQNKKNASYFSLILSLISFSLFGIFAIKPTLSTASSLTKQISDARIYNSKLEEKINNLVKVQAEYEKIRQDIPYIYGALPDSSNFTKLALTLENIASISGTALEGLQFNPVSLSKEPKNKKLQNVGFIASLTGEYENMQEFINHIINNQRVIIIDEISIVRSNESTEGAKLKINLRNKSYYEY</sequence>
<comment type="caution">
    <text evidence="3">The sequence shown here is derived from an EMBL/GenBank/DDBJ whole genome shotgun (WGS) entry which is preliminary data.</text>
</comment>
<reference evidence="3 4" key="1">
    <citation type="journal article" date="2015" name="Nature">
        <title>rRNA introns, odd ribosomes, and small enigmatic genomes across a large radiation of phyla.</title>
        <authorList>
            <person name="Brown C.T."/>
            <person name="Hug L.A."/>
            <person name="Thomas B.C."/>
            <person name="Sharon I."/>
            <person name="Castelle C.J."/>
            <person name="Singh A."/>
            <person name="Wilkins M.J."/>
            <person name="Williams K.H."/>
            <person name="Banfield J.F."/>
        </authorList>
    </citation>
    <scope>NUCLEOTIDE SEQUENCE [LARGE SCALE GENOMIC DNA]</scope>
</reference>
<name>A0A0G0UHT8_9BACT</name>
<organism evidence="3 4">
    <name type="scientific">Candidatus Gottesmanbacteria bacterium GW2011_GWA2_41_12</name>
    <dbReference type="NCBI Taxonomy" id="1618440"/>
    <lineage>
        <taxon>Bacteria</taxon>
        <taxon>Candidatus Gottesmaniibacteriota</taxon>
    </lineage>
</organism>
<dbReference type="InterPro" id="IPR007445">
    <property type="entry name" value="PilO"/>
</dbReference>
<gene>
    <name evidence="3" type="ORF">UU37_C0004G0012</name>
</gene>